<dbReference type="Gene3D" id="3.10.450.50">
    <property type="match status" value="1"/>
</dbReference>
<feature type="domain" description="DUF4440" evidence="1">
    <location>
        <begin position="33"/>
        <end position="135"/>
    </location>
</feature>
<gene>
    <name evidence="2" type="ORF">N482_17665</name>
</gene>
<dbReference type="InterPro" id="IPR032710">
    <property type="entry name" value="NTF2-like_dom_sf"/>
</dbReference>
<name>A0A166ZAQ0_9GAMM</name>
<evidence type="ECO:0000313" key="3">
    <source>
        <dbReference type="Proteomes" id="UP000076587"/>
    </source>
</evidence>
<dbReference type="EMBL" id="AUXT01000198">
    <property type="protein sequence ID" value="KZN44116.1"/>
    <property type="molecule type" value="Genomic_DNA"/>
</dbReference>
<comment type="caution">
    <text evidence="2">The sequence shown here is derived from an EMBL/GenBank/DDBJ whole genome shotgun (WGS) entry which is preliminary data.</text>
</comment>
<dbReference type="PATRIC" id="fig|1365253.3.peg.4286"/>
<proteinExistence type="predicted"/>
<dbReference type="SUPFAM" id="SSF54427">
    <property type="entry name" value="NTF2-like"/>
    <property type="match status" value="1"/>
</dbReference>
<organism evidence="2 3">
    <name type="scientific">Pseudoalteromonas luteoviolacea NCIMB 1942</name>
    <dbReference type="NCBI Taxonomy" id="1365253"/>
    <lineage>
        <taxon>Bacteria</taxon>
        <taxon>Pseudomonadati</taxon>
        <taxon>Pseudomonadota</taxon>
        <taxon>Gammaproteobacteria</taxon>
        <taxon>Alteromonadales</taxon>
        <taxon>Pseudoalteromonadaceae</taxon>
        <taxon>Pseudoalteromonas</taxon>
    </lineage>
</organism>
<accession>A0A166ZAQ0</accession>
<protein>
    <recommendedName>
        <fullName evidence="1">DUF4440 domain-containing protein</fullName>
    </recommendedName>
</protein>
<dbReference type="Pfam" id="PF14534">
    <property type="entry name" value="DUF4440"/>
    <property type="match status" value="1"/>
</dbReference>
<dbReference type="Proteomes" id="UP000076587">
    <property type="component" value="Unassembled WGS sequence"/>
</dbReference>
<sequence length="151" mass="17857">MICYICLKLNLKLAKIQHFMTQKITQELLDELISLERQLLEPSVRESKERLSILLDDDFYEISANGLLFNKHHVLSRLPSEKVPQFYNQDFRGQMLADNIAQLTYHAAYRRNAYSNLQFSLRMSIWRKNASGWQLLFHQGTPSPEFMLNYD</sequence>
<dbReference type="AlphaFoldDB" id="A0A166ZAQ0"/>
<reference evidence="2 3" key="1">
    <citation type="submission" date="2013-07" db="EMBL/GenBank/DDBJ databases">
        <title>Comparative Genomic and Metabolomic Analysis of Twelve Strains of Pseudoalteromonas luteoviolacea.</title>
        <authorList>
            <person name="Vynne N.G."/>
            <person name="Mansson M."/>
            <person name="Gram L."/>
        </authorList>
    </citation>
    <scope>NUCLEOTIDE SEQUENCE [LARGE SCALE GENOMIC DNA]</scope>
    <source>
        <strain evidence="2 3">NCIMB 1942</strain>
    </source>
</reference>
<evidence type="ECO:0000259" key="1">
    <source>
        <dbReference type="Pfam" id="PF14534"/>
    </source>
</evidence>
<evidence type="ECO:0000313" key="2">
    <source>
        <dbReference type="EMBL" id="KZN44116.1"/>
    </source>
</evidence>
<dbReference type="InterPro" id="IPR027843">
    <property type="entry name" value="DUF4440"/>
</dbReference>